<organism evidence="2 3">
    <name type="scientific">Micavibrio aeruginosavorus</name>
    <dbReference type="NCBI Taxonomy" id="349221"/>
    <lineage>
        <taxon>Bacteria</taxon>
        <taxon>Pseudomonadati</taxon>
        <taxon>Bdellovibrionota</taxon>
        <taxon>Bdellovibrionia</taxon>
        <taxon>Bdellovibrionales</taxon>
        <taxon>Pseudobdellovibrionaceae</taxon>
        <taxon>Micavibrio</taxon>
    </lineage>
</organism>
<protein>
    <submittedName>
        <fullName evidence="2">Uncharacterized protein</fullName>
    </submittedName>
</protein>
<dbReference type="EMBL" id="QFNK01000081">
    <property type="protein sequence ID" value="PZO86968.1"/>
    <property type="molecule type" value="Genomic_DNA"/>
</dbReference>
<accession>A0A2W5BYY8</accession>
<comment type="caution">
    <text evidence="2">The sequence shown here is derived from an EMBL/GenBank/DDBJ whole genome shotgun (WGS) entry which is preliminary data.</text>
</comment>
<evidence type="ECO:0000313" key="2">
    <source>
        <dbReference type="EMBL" id="PZO86968.1"/>
    </source>
</evidence>
<keyword evidence="1" id="KW-0812">Transmembrane</keyword>
<proteinExistence type="predicted"/>
<feature type="transmembrane region" description="Helical" evidence="1">
    <location>
        <begin position="45"/>
        <end position="66"/>
    </location>
</feature>
<reference evidence="2 3" key="1">
    <citation type="submission" date="2017-08" db="EMBL/GenBank/DDBJ databases">
        <title>Infants hospitalized years apart are colonized by the same room-sourced microbial strains.</title>
        <authorList>
            <person name="Brooks B."/>
            <person name="Olm M.R."/>
            <person name="Firek B.A."/>
            <person name="Baker R."/>
            <person name="Thomas B.C."/>
            <person name="Morowitz M.J."/>
            <person name="Banfield J.F."/>
        </authorList>
    </citation>
    <scope>NUCLEOTIDE SEQUENCE [LARGE SCALE GENOMIC DNA]</scope>
    <source>
        <strain evidence="2">S2_018_000_R2_104</strain>
    </source>
</reference>
<evidence type="ECO:0000313" key="3">
    <source>
        <dbReference type="Proteomes" id="UP000249557"/>
    </source>
</evidence>
<feature type="transmembrane region" description="Helical" evidence="1">
    <location>
        <begin position="6"/>
        <end position="25"/>
    </location>
</feature>
<keyword evidence="1" id="KW-0472">Membrane</keyword>
<keyword evidence="1" id="KW-1133">Transmembrane helix</keyword>
<gene>
    <name evidence="2" type="ORF">DI626_05125</name>
</gene>
<dbReference type="Proteomes" id="UP000249557">
    <property type="component" value="Unassembled WGS sequence"/>
</dbReference>
<evidence type="ECO:0000256" key="1">
    <source>
        <dbReference type="SAM" id="Phobius"/>
    </source>
</evidence>
<name>A0A2W5BYY8_9BACT</name>
<dbReference type="AlphaFoldDB" id="A0A2W5BYY8"/>
<sequence length="67" mass="7381">MVFVFAAIGLILGFVVGLFVINLFLRHYSSSELVKNKSLRWSYGVAVWVFAGLGAWGGVVLHGHLFI</sequence>